<comment type="caution">
    <text evidence="2">The sequence shown here is derived from an EMBL/GenBank/DDBJ whole genome shotgun (WGS) entry which is preliminary data.</text>
</comment>
<sequence>MPALSRKSPRSLPASIVVHSYPRSLAARTTRTFSRKMATFNRDHEHFFRYTSGRWLWDEEQQLRDRYKAFNVAELQIVAAQAIGSGNCVSMIKLAEGGYNKVFRLLMDDGKQVLARIPNPNAGPPFYTTASEVATMQFARDILQIPIPQVLGWSATSHNSVGSEYIIMEEATGTQLAIRWDSLGPDVKLSVMREVVSMETKMMSLSFSQYAFSHSLSCANTYVLAVSYGSIYFASDAVEGAVPANIISETSAELKEKVSKAYTIGPTVDRGFWNKERSTMDISRGPWTNPKDYAVCVGRREIEWIKNYAVPKPPSEARLISKAQSCPQAHIQLLEKFLQIAPCLMDVDPELTLSTLWHTDLHSSNIFVANGHITAIIDWQSSWAGPLFLQAQPPPLVDYQGGVLLKRPDNFDSLDPEQQTEIKRKIFKSTLFQLYLVETKKRNPMLTKAFHIDHGKTRRLPIELAGNTWDDDIVSFREALINIEKYWKELGIQGECPYHFSRDELAGHALDAEGWNEVQDFFDSIEDLVKRDGWTHLETFDVALRFFSDLRKGGLEHLKGEDRENFEKETRWANSRH</sequence>
<keyword evidence="3" id="KW-1185">Reference proteome</keyword>
<dbReference type="RefSeq" id="XP_056511996.1">
    <property type="nucleotide sequence ID" value="XM_056656383.1"/>
</dbReference>
<gene>
    <name evidence="2" type="ORF">NUU61_005801</name>
</gene>
<dbReference type="EMBL" id="JAPMSZ010000007">
    <property type="protein sequence ID" value="KAJ5096445.1"/>
    <property type="molecule type" value="Genomic_DNA"/>
</dbReference>
<proteinExistence type="predicted"/>
<dbReference type="Gene3D" id="3.90.1200.10">
    <property type="match status" value="1"/>
</dbReference>
<dbReference type="OrthoDB" id="2968323at2759"/>
<protein>
    <recommendedName>
        <fullName evidence="1">Aminoglycoside phosphotransferase domain-containing protein</fullName>
    </recommendedName>
</protein>
<dbReference type="PANTHER" id="PTHR36091:SF2">
    <property type="entry name" value="AMINOGLYCOSIDE PHOSPHOTRANSFERASE DOMAIN-CONTAINING PROTEIN"/>
    <property type="match status" value="1"/>
</dbReference>
<reference evidence="2" key="2">
    <citation type="journal article" date="2023" name="IMA Fungus">
        <title>Comparative genomic study of the Penicillium genus elucidates a diverse pangenome and 15 lateral gene transfer events.</title>
        <authorList>
            <person name="Petersen C."/>
            <person name="Sorensen T."/>
            <person name="Nielsen M.R."/>
            <person name="Sondergaard T.E."/>
            <person name="Sorensen J.L."/>
            <person name="Fitzpatrick D.A."/>
            <person name="Frisvad J.C."/>
            <person name="Nielsen K.L."/>
        </authorList>
    </citation>
    <scope>NUCLEOTIDE SEQUENCE</scope>
    <source>
        <strain evidence="2">IBT 34128</strain>
    </source>
</reference>
<dbReference type="Proteomes" id="UP001141434">
    <property type="component" value="Unassembled WGS sequence"/>
</dbReference>
<dbReference type="PANTHER" id="PTHR36091">
    <property type="entry name" value="ALTERED INHERITANCE OF MITOCHONDRIA PROTEIN 9, MITOCHONDRIAL"/>
    <property type="match status" value="1"/>
</dbReference>
<organism evidence="2 3">
    <name type="scientific">Penicillium alfredii</name>
    <dbReference type="NCBI Taxonomy" id="1506179"/>
    <lineage>
        <taxon>Eukaryota</taxon>
        <taxon>Fungi</taxon>
        <taxon>Dikarya</taxon>
        <taxon>Ascomycota</taxon>
        <taxon>Pezizomycotina</taxon>
        <taxon>Eurotiomycetes</taxon>
        <taxon>Eurotiomycetidae</taxon>
        <taxon>Eurotiales</taxon>
        <taxon>Aspergillaceae</taxon>
        <taxon>Penicillium</taxon>
    </lineage>
</organism>
<evidence type="ECO:0000313" key="2">
    <source>
        <dbReference type="EMBL" id="KAJ5096445.1"/>
    </source>
</evidence>
<dbReference type="SUPFAM" id="SSF56112">
    <property type="entry name" value="Protein kinase-like (PK-like)"/>
    <property type="match status" value="1"/>
</dbReference>
<evidence type="ECO:0000259" key="1">
    <source>
        <dbReference type="Pfam" id="PF01636"/>
    </source>
</evidence>
<dbReference type="GO" id="GO:0005739">
    <property type="term" value="C:mitochondrion"/>
    <property type="evidence" value="ECO:0007669"/>
    <property type="project" value="TreeGrafter"/>
</dbReference>
<name>A0A9W9FAE1_9EURO</name>
<dbReference type="InterPro" id="IPR002575">
    <property type="entry name" value="Aminoglycoside_PTrfase"/>
</dbReference>
<reference evidence="2" key="1">
    <citation type="submission" date="2022-11" db="EMBL/GenBank/DDBJ databases">
        <authorList>
            <person name="Petersen C."/>
        </authorList>
    </citation>
    <scope>NUCLEOTIDE SEQUENCE</scope>
    <source>
        <strain evidence="2">IBT 34128</strain>
    </source>
</reference>
<evidence type="ECO:0000313" key="3">
    <source>
        <dbReference type="Proteomes" id="UP001141434"/>
    </source>
</evidence>
<dbReference type="GeneID" id="81395551"/>
<dbReference type="Pfam" id="PF01636">
    <property type="entry name" value="APH"/>
    <property type="match status" value="1"/>
</dbReference>
<accession>A0A9W9FAE1</accession>
<dbReference type="InterPro" id="IPR051035">
    <property type="entry name" value="Mito_inheritance_9"/>
</dbReference>
<dbReference type="InterPro" id="IPR011009">
    <property type="entry name" value="Kinase-like_dom_sf"/>
</dbReference>
<dbReference type="AlphaFoldDB" id="A0A9W9FAE1"/>
<feature type="domain" description="Aminoglycoside phosphotransferase" evidence="1">
    <location>
        <begin position="328"/>
        <end position="386"/>
    </location>
</feature>